<evidence type="ECO:0000256" key="2">
    <source>
        <dbReference type="ARBA" id="ARBA00007362"/>
    </source>
</evidence>
<feature type="domain" description="EamA" evidence="7">
    <location>
        <begin position="3"/>
        <end position="131"/>
    </location>
</feature>
<dbReference type="AlphaFoldDB" id="A0A1S2M0J4"/>
<feature type="transmembrane region" description="Helical" evidence="6">
    <location>
        <begin position="91"/>
        <end position="109"/>
    </location>
</feature>
<reference evidence="9 10" key="2">
    <citation type="journal article" date="2017" name="Genome Announc.">
        <title>Draft Genome Sequences of Four Alkaliphilic Bacteria Belonging to the Anaerobacillus Genus.</title>
        <authorList>
            <person name="Bassil N.M."/>
            <person name="Lloyd J.R."/>
        </authorList>
    </citation>
    <scope>NUCLEOTIDE SEQUENCE [LARGE SCALE GENOMIC DNA]</scope>
    <source>
        <strain evidence="9 10">NB2006</strain>
    </source>
</reference>
<evidence type="ECO:0000256" key="6">
    <source>
        <dbReference type="SAM" id="Phobius"/>
    </source>
</evidence>
<comment type="similarity">
    <text evidence="2">Belongs to the EamA transporter family.</text>
</comment>
<proteinExistence type="inferred from homology"/>
<feature type="transmembrane region" description="Helical" evidence="6">
    <location>
        <begin position="258"/>
        <end position="275"/>
    </location>
</feature>
<keyword evidence="4 6" id="KW-1133">Transmembrane helix</keyword>
<evidence type="ECO:0000313" key="9">
    <source>
        <dbReference type="EMBL" id="QOY35110.1"/>
    </source>
</evidence>
<reference evidence="8 10" key="1">
    <citation type="submission" date="2016-10" db="EMBL/GenBank/DDBJ databases">
        <title>Draft genome sequences of four alkaliphilic bacteria belonging to the Anaerobacillus genus.</title>
        <authorList>
            <person name="Bassil N.M."/>
            <person name="Lloyd J.R."/>
        </authorList>
    </citation>
    <scope>NUCLEOTIDE SEQUENCE [LARGE SCALE GENOMIC DNA]</scope>
    <source>
        <strain evidence="8 10">NB2006</strain>
    </source>
</reference>
<feature type="transmembrane region" description="Helical" evidence="6">
    <location>
        <begin position="173"/>
        <end position="192"/>
    </location>
</feature>
<dbReference type="Pfam" id="PF00892">
    <property type="entry name" value="EamA"/>
    <property type="match status" value="2"/>
</dbReference>
<keyword evidence="3 6" id="KW-0812">Transmembrane</keyword>
<evidence type="ECO:0000313" key="10">
    <source>
        <dbReference type="Proteomes" id="UP000180175"/>
    </source>
</evidence>
<reference evidence="9 10" key="3">
    <citation type="journal article" date="2019" name="Int. J. Syst. Evol. Microbiol.">
        <title>Anaerobacillus isosaccharinicus sp. nov., an alkaliphilic bacterium which degrades isosaccharinic acid.</title>
        <authorList>
            <person name="Bassil N.M."/>
            <person name="Lloyd J.R."/>
        </authorList>
    </citation>
    <scope>NUCLEOTIDE SEQUENCE [LARGE SCALE GENOMIC DNA]</scope>
    <source>
        <strain evidence="9 10">NB2006</strain>
    </source>
</reference>
<dbReference type="InterPro" id="IPR037185">
    <property type="entry name" value="EmrE-like"/>
</dbReference>
<dbReference type="PANTHER" id="PTHR22911">
    <property type="entry name" value="ACYL-MALONYL CONDENSING ENZYME-RELATED"/>
    <property type="match status" value="1"/>
</dbReference>
<keyword evidence="10" id="KW-1185">Reference proteome</keyword>
<evidence type="ECO:0000256" key="4">
    <source>
        <dbReference type="ARBA" id="ARBA00022989"/>
    </source>
</evidence>
<evidence type="ECO:0000313" key="8">
    <source>
        <dbReference type="EMBL" id="OIJ18020.1"/>
    </source>
</evidence>
<evidence type="ECO:0000259" key="7">
    <source>
        <dbReference type="Pfam" id="PF00892"/>
    </source>
</evidence>
<organism evidence="8 10">
    <name type="scientific">Anaerobacillus isosaccharinicus</name>
    <dbReference type="NCBI Taxonomy" id="1532552"/>
    <lineage>
        <taxon>Bacteria</taxon>
        <taxon>Bacillati</taxon>
        <taxon>Bacillota</taxon>
        <taxon>Bacilli</taxon>
        <taxon>Bacillales</taxon>
        <taxon>Bacillaceae</taxon>
        <taxon>Anaerobacillus</taxon>
    </lineage>
</organism>
<feature type="transmembrane region" description="Helical" evidence="6">
    <location>
        <begin position="204"/>
        <end position="223"/>
    </location>
</feature>
<dbReference type="KEGG" id="aia:AWH56_020780"/>
<dbReference type="Proteomes" id="UP000180175">
    <property type="component" value="Chromosome"/>
</dbReference>
<accession>A0A1S2M0J4</accession>
<dbReference type="RefSeq" id="WP_071317113.1">
    <property type="nucleotide sequence ID" value="NZ_CP063356.2"/>
</dbReference>
<dbReference type="PANTHER" id="PTHR22911:SF6">
    <property type="entry name" value="SOLUTE CARRIER FAMILY 35 MEMBER G1"/>
    <property type="match status" value="1"/>
</dbReference>
<comment type="subcellular location">
    <subcellularLocation>
        <location evidence="1">Endomembrane system</location>
        <topology evidence="1">Multi-pass membrane protein</topology>
    </subcellularLocation>
</comment>
<reference evidence="9" key="4">
    <citation type="submission" date="2020-10" db="EMBL/GenBank/DDBJ databases">
        <authorList>
            <person name="Bassil N.M."/>
            <person name="Lloyd J.R."/>
        </authorList>
    </citation>
    <scope>NUCLEOTIDE SEQUENCE</scope>
    <source>
        <strain evidence="9">NB2006</strain>
    </source>
</reference>
<dbReference type="SUPFAM" id="SSF103481">
    <property type="entry name" value="Multidrug resistance efflux transporter EmrE"/>
    <property type="match status" value="2"/>
</dbReference>
<dbReference type="InterPro" id="IPR000620">
    <property type="entry name" value="EamA_dom"/>
</dbReference>
<feature type="transmembrane region" description="Helical" evidence="6">
    <location>
        <begin position="32"/>
        <end position="51"/>
    </location>
</feature>
<evidence type="ECO:0000256" key="3">
    <source>
        <dbReference type="ARBA" id="ARBA00022692"/>
    </source>
</evidence>
<keyword evidence="5 6" id="KW-0472">Membrane</keyword>
<dbReference type="OrthoDB" id="5148831at2"/>
<dbReference type="GO" id="GO:0016020">
    <property type="term" value="C:membrane"/>
    <property type="evidence" value="ECO:0007669"/>
    <property type="project" value="UniProtKB-SubCell"/>
</dbReference>
<feature type="domain" description="EamA" evidence="7">
    <location>
        <begin position="143"/>
        <end position="275"/>
    </location>
</feature>
<protein>
    <submittedName>
        <fullName evidence="9">DMT family transporter</fullName>
    </submittedName>
</protein>
<feature type="transmembrane region" description="Helical" evidence="6">
    <location>
        <begin position="63"/>
        <end position="85"/>
    </location>
</feature>
<sequence>MYVLITIIAAFCYALMSALIKVATADTSEAGILFFRFFAAFTMLFPLYYLSGKPPVKTKKTKLHMLRAMFGFLMFALYTVALQHLPLENAIALNSTYPFFIPLILFLIFKEKIDKTVIFGILLGFIGVYTIIDPSSGDYLNWFAILALLSGVFSAASNITLSVLRKTESSFSTVFYFFLIATVISLILFLIVDDFEIMFSTRSSIILLGIAITSLASQQLISYSLKFLHSSTVSSIMYSSIIFGFIFSWLIWGEVPGVTQLIGTLFIIVGSIVIFQKKKTVIKKNQSEIVSKV</sequence>
<feature type="transmembrane region" description="Helical" evidence="6">
    <location>
        <begin position="139"/>
        <end position="161"/>
    </location>
</feature>
<evidence type="ECO:0000256" key="1">
    <source>
        <dbReference type="ARBA" id="ARBA00004127"/>
    </source>
</evidence>
<dbReference type="EMBL" id="LQXD01000094">
    <property type="protein sequence ID" value="OIJ18020.1"/>
    <property type="molecule type" value="Genomic_DNA"/>
</dbReference>
<dbReference type="Gene3D" id="1.10.3730.20">
    <property type="match status" value="1"/>
</dbReference>
<name>A0A1S2M0J4_9BACI</name>
<feature type="transmembrane region" description="Helical" evidence="6">
    <location>
        <begin position="116"/>
        <end position="133"/>
    </location>
</feature>
<gene>
    <name evidence="9" type="ORF">AWH56_020780</name>
    <name evidence="8" type="ORF">AWH56_10560</name>
</gene>
<evidence type="ECO:0000256" key="5">
    <source>
        <dbReference type="ARBA" id="ARBA00023136"/>
    </source>
</evidence>
<feature type="transmembrane region" description="Helical" evidence="6">
    <location>
        <begin position="235"/>
        <end position="252"/>
    </location>
</feature>
<dbReference type="EMBL" id="CP063356">
    <property type="protein sequence ID" value="QOY35110.1"/>
    <property type="molecule type" value="Genomic_DNA"/>
</dbReference>